<keyword evidence="3" id="KW-1185">Reference proteome</keyword>
<evidence type="ECO:0000313" key="3">
    <source>
        <dbReference type="Proteomes" id="UP000266841"/>
    </source>
</evidence>
<organism evidence="2 3">
    <name type="scientific">Thalassiosira oceanica</name>
    <name type="common">Marine diatom</name>
    <dbReference type="NCBI Taxonomy" id="159749"/>
    <lineage>
        <taxon>Eukaryota</taxon>
        <taxon>Sar</taxon>
        <taxon>Stramenopiles</taxon>
        <taxon>Ochrophyta</taxon>
        <taxon>Bacillariophyta</taxon>
        <taxon>Coscinodiscophyceae</taxon>
        <taxon>Thalassiosirophycidae</taxon>
        <taxon>Thalassiosirales</taxon>
        <taxon>Thalassiosiraceae</taxon>
        <taxon>Thalassiosira</taxon>
    </lineage>
</organism>
<comment type="caution">
    <text evidence="2">The sequence shown here is derived from an EMBL/GenBank/DDBJ whole genome shotgun (WGS) entry which is preliminary data.</text>
</comment>
<name>K0RZ91_THAOC</name>
<feature type="non-terminal residue" evidence="2">
    <location>
        <position position="1"/>
    </location>
</feature>
<accession>K0RZ91</accession>
<dbReference type="EMBL" id="AGNL01027069">
    <property type="protein sequence ID" value="EJK57774.1"/>
    <property type="molecule type" value="Genomic_DNA"/>
</dbReference>
<feature type="region of interest" description="Disordered" evidence="1">
    <location>
        <begin position="88"/>
        <end position="119"/>
    </location>
</feature>
<sequence>EGLVWTADVQSPPVSFEFALGVWAQIKCNGAVCWKKSVNSCNADKTQADGRFSPIGRHAVTSAKRPSALVLGVDAMLSPFHCVTAPAPSGPSTIQPTSIQALPHGPLKWPLVSNRRGSK</sequence>
<evidence type="ECO:0000256" key="1">
    <source>
        <dbReference type="SAM" id="MobiDB-lite"/>
    </source>
</evidence>
<feature type="compositionally biased region" description="Polar residues" evidence="1">
    <location>
        <begin position="90"/>
        <end position="100"/>
    </location>
</feature>
<protein>
    <submittedName>
        <fullName evidence="2">Uncharacterized protein</fullName>
    </submittedName>
</protein>
<dbReference type="Proteomes" id="UP000266841">
    <property type="component" value="Unassembled WGS sequence"/>
</dbReference>
<proteinExistence type="predicted"/>
<gene>
    <name evidence="2" type="ORF">THAOC_22151</name>
</gene>
<reference evidence="2 3" key="1">
    <citation type="journal article" date="2012" name="Genome Biol.">
        <title>Genome and low-iron response of an oceanic diatom adapted to chronic iron limitation.</title>
        <authorList>
            <person name="Lommer M."/>
            <person name="Specht M."/>
            <person name="Roy A.S."/>
            <person name="Kraemer L."/>
            <person name="Andreson R."/>
            <person name="Gutowska M.A."/>
            <person name="Wolf J."/>
            <person name="Bergner S.V."/>
            <person name="Schilhabel M.B."/>
            <person name="Klostermeier U.C."/>
            <person name="Beiko R.G."/>
            <person name="Rosenstiel P."/>
            <person name="Hippler M."/>
            <person name="Laroche J."/>
        </authorList>
    </citation>
    <scope>NUCLEOTIDE SEQUENCE [LARGE SCALE GENOMIC DNA]</scope>
    <source>
        <strain evidence="2 3">CCMP1005</strain>
    </source>
</reference>
<dbReference type="AlphaFoldDB" id="K0RZ91"/>
<evidence type="ECO:0000313" key="2">
    <source>
        <dbReference type="EMBL" id="EJK57774.1"/>
    </source>
</evidence>